<gene>
    <name evidence="1" type="ORF">DPMN_036502</name>
</gene>
<organism evidence="1 2">
    <name type="scientific">Dreissena polymorpha</name>
    <name type="common">Zebra mussel</name>
    <name type="synonym">Mytilus polymorpha</name>
    <dbReference type="NCBI Taxonomy" id="45954"/>
    <lineage>
        <taxon>Eukaryota</taxon>
        <taxon>Metazoa</taxon>
        <taxon>Spiralia</taxon>
        <taxon>Lophotrochozoa</taxon>
        <taxon>Mollusca</taxon>
        <taxon>Bivalvia</taxon>
        <taxon>Autobranchia</taxon>
        <taxon>Heteroconchia</taxon>
        <taxon>Euheterodonta</taxon>
        <taxon>Imparidentia</taxon>
        <taxon>Neoheterodontei</taxon>
        <taxon>Myida</taxon>
        <taxon>Dreissenoidea</taxon>
        <taxon>Dreissenidae</taxon>
        <taxon>Dreissena</taxon>
    </lineage>
</organism>
<dbReference type="AlphaFoldDB" id="A0A9D4RLI3"/>
<reference evidence="1" key="1">
    <citation type="journal article" date="2019" name="bioRxiv">
        <title>The Genome of the Zebra Mussel, Dreissena polymorpha: A Resource for Invasive Species Research.</title>
        <authorList>
            <person name="McCartney M.A."/>
            <person name="Auch B."/>
            <person name="Kono T."/>
            <person name="Mallez S."/>
            <person name="Zhang Y."/>
            <person name="Obille A."/>
            <person name="Becker A."/>
            <person name="Abrahante J.E."/>
            <person name="Garbe J."/>
            <person name="Badalamenti J.P."/>
            <person name="Herman A."/>
            <person name="Mangelson H."/>
            <person name="Liachko I."/>
            <person name="Sullivan S."/>
            <person name="Sone E.D."/>
            <person name="Koren S."/>
            <person name="Silverstein K.A.T."/>
            <person name="Beckman K.B."/>
            <person name="Gohl D.M."/>
        </authorList>
    </citation>
    <scope>NUCLEOTIDE SEQUENCE</scope>
    <source>
        <strain evidence="1">Duluth1</strain>
        <tissue evidence="1">Whole animal</tissue>
    </source>
</reference>
<name>A0A9D4RLI3_DREPO</name>
<evidence type="ECO:0000313" key="1">
    <source>
        <dbReference type="EMBL" id="KAH3873271.1"/>
    </source>
</evidence>
<dbReference type="Proteomes" id="UP000828390">
    <property type="component" value="Unassembled WGS sequence"/>
</dbReference>
<keyword evidence="2" id="KW-1185">Reference proteome</keyword>
<sequence length="64" mass="6886">MVTSYSAAEKDGSASRKTRMVTVAWADLGTMPLSVAATVSWKRTGVLSDHSCHGIILSFDIENQ</sequence>
<evidence type="ECO:0000313" key="2">
    <source>
        <dbReference type="Proteomes" id="UP000828390"/>
    </source>
</evidence>
<dbReference type="EMBL" id="JAIWYP010000002">
    <property type="protein sequence ID" value="KAH3873271.1"/>
    <property type="molecule type" value="Genomic_DNA"/>
</dbReference>
<proteinExistence type="predicted"/>
<comment type="caution">
    <text evidence="1">The sequence shown here is derived from an EMBL/GenBank/DDBJ whole genome shotgun (WGS) entry which is preliminary data.</text>
</comment>
<protein>
    <submittedName>
        <fullName evidence="1">Uncharacterized protein</fullName>
    </submittedName>
</protein>
<reference evidence="1" key="2">
    <citation type="submission" date="2020-11" db="EMBL/GenBank/DDBJ databases">
        <authorList>
            <person name="McCartney M.A."/>
            <person name="Auch B."/>
            <person name="Kono T."/>
            <person name="Mallez S."/>
            <person name="Becker A."/>
            <person name="Gohl D.M."/>
            <person name="Silverstein K.A.T."/>
            <person name="Koren S."/>
            <person name="Bechman K.B."/>
            <person name="Herman A."/>
            <person name="Abrahante J.E."/>
            <person name="Garbe J."/>
        </authorList>
    </citation>
    <scope>NUCLEOTIDE SEQUENCE</scope>
    <source>
        <strain evidence="1">Duluth1</strain>
        <tissue evidence="1">Whole animal</tissue>
    </source>
</reference>
<accession>A0A9D4RLI3</accession>